<evidence type="ECO:0000313" key="1">
    <source>
        <dbReference type="EMBL" id="KLU02728.1"/>
    </source>
</evidence>
<dbReference type="PATRIC" id="fig|595434.4.peg.4767"/>
<dbReference type="EMBL" id="LECT01000043">
    <property type="protein sequence ID" value="KLU02728.1"/>
    <property type="molecule type" value="Genomic_DNA"/>
</dbReference>
<name>A0A0J1B832_RHOIS</name>
<keyword evidence="2" id="KW-1185">Reference proteome</keyword>
<dbReference type="OrthoDB" id="661807at2"/>
<dbReference type="Pfam" id="PF13644">
    <property type="entry name" value="DKNYY"/>
    <property type="match status" value="1"/>
</dbReference>
<sequence>MAVPEHIHEFPPARTFREDDPTTLYWIRGNTILYRHYPLNGADVDSFSFYLGSFAKDRKHCYCTSTRLTGGIGAVFRALNFTYATDGTSVWTMGGKIKDADAASFVVCDDGVHYLGSGSPVPYGFGKDKNHVYYYDFDGKPNRVRKASTSSFVSFNDGHYGKDDCFVFCGTATLPKAKVEHWHKIGGYYSKDDSRVYYFNRLIRDADYDTFELVDTGGSLQMAKDKHRFYDTDRVVTEAEFFDRIEKYGRKN</sequence>
<evidence type="ECO:0000313" key="2">
    <source>
        <dbReference type="Proteomes" id="UP000036367"/>
    </source>
</evidence>
<protein>
    <submittedName>
        <fullName evidence="1">Membrane protein</fullName>
    </submittedName>
</protein>
<comment type="caution">
    <text evidence="1">The sequence shown here is derived from an EMBL/GenBank/DDBJ whole genome shotgun (WGS) entry which is preliminary data.</text>
</comment>
<dbReference type="STRING" id="595434.RISK_005024"/>
<dbReference type="RefSeq" id="WP_053061248.1">
    <property type="nucleotide sequence ID" value="NZ_LECT01000043.1"/>
</dbReference>
<accession>A0A0J1B832</accession>
<gene>
    <name evidence="1" type="ORF">RISK_005024</name>
</gene>
<reference evidence="1" key="1">
    <citation type="submission" date="2015-05" db="EMBL/GenBank/DDBJ databases">
        <title>Permanent draft genome of Rhodopirellula islandicus K833.</title>
        <authorList>
            <person name="Kizina J."/>
            <person name="Richter M."/>
            <person name="Glockner F.O."/>
            <person name="Harder J."/>
        </authorList>
    </citation>
    <scope>NUCLEOTIDE SEQUENCE [LARGE SCALE GENOMIC DNA]</scope>
    <source>
        <strain evidence="1">K833</strain>
    </source>
</reference>
<organism evidence="1 2">
    <name type="scientific">Rhodopirellula islandica</name>
    <dbReference type="NCBI Taxonomy" id="595434"/>
    <lineage>
        <taxon>Bacteria</taxon>
        <taxon>Pseudomonadati</taxon>
        <taxon>Planctomycetota</taxon>
        <taxon>Planctomycetia</taxon>
        <taxon>Pirellulales</taxon>
        <taxon>Pirellulaceae</taxon>
        <taxon>Rhodopirellula</taxon>
    </lineage>
</organism>
<dbReference type="InterPro" id="IPR027375">
    <property type="entry name" value="DKNYY"/>
</dbReference>
<proteinExistence type="predicted"/>
<dbReference type="Proteomes" id="UP000036367">
    <property type="component" value="Unassembled WGS sequence"/>
</dbReference>
<dbReference type="AlphaFoldDB" id="A0A0J1B832"/>